<dbReference type="RefSeq" id="WP_232593469.1">
    <property type="nucleotide sequence ID" value="NZ_BSPD01000087.1"/>
</dbReference>
<proteinExistence type="predicted"/>
<evidence type="ECO:0000313" key="1">
    <source>
        <dbReference type="EMBL" id="GLS27722.1"/>
    </source>
</evidence>
<reference evidence="1 2" key="1">
    <citation type="journal article" date="2014" name="Int. J. Syst. Evol. Microbiol.">
        <title>Complete genome sequence of Corynebacterium casei LMG S-19264T (=DSM 44701T), isolated from a smear-ripened cheese.</title>
        <authorList>
            <consortium name="US DOE Joint Genome Institute (JGI-PGF)"/>
            <person name="Walter F."/>
            <person name="Albersmeier A."/>
            <person name="Kalinowski J."/>
            <person name="Ruckert C."/>
        </authorList>
    </citation>
    <scope>NUCLEOTIDE SEQUENCE [LARGE SCALE GENOMIC DNA]</scope>
    <source>
        <strain evidence="1 2">NBRC 110095</strain>
    </source>
</reference>
<organism evidence="1 2">
    <name type="scientific">Marinibactrum halimedae</name>
    <dbReference type="NCBI Taxonomy" id="1444977"/>
    <lineage>
        <taxon>Bacteria</taxon>
        <taxon>Pseudomonadati</taxon>
        <taxon>Pseudomonadota</taxon>
        <taxon>Gammaproteobacteria</taxon>
        <taxon>Cellvibrionales</taxon>
        <taxon>Cellvibrionaceae</taxon>
        <taxon>Marinibactrum</taxon>
    </lineage>
</organism>
<dbReference type="EMBL" id="BSPD01000087">
    <property type="protein sequence ID" value="GLS27722.1"/>
    <property type="molecule type" value="Genomic_DNA"/>
</dbReference>
<keyword evidence="2" id="KW-1185">Reference proteome</keyword>
<comment type="caution">
    <text evidence="1">The sequence shown here is derived from an EMBL/GenBank/DDBJ whole genome shotgun (WGS) entry which is preliminary data.</text>
</comment>
<accession>A0AA37TAB5</accession>
<sequence length="115" mass="13064">MIKPEDAHRILVSFLKDIEGTRGKVDPFLKKAKSTLHNWYYNKSKPNYVLFLSILKAVGIDFSNYWVVKKDLDSIGVDPDISPILALIKTSGTDIEKLKGEIDKVQSKELERDDA</sequence>
<evidence type="ECO:0000313" key="2">
    <source>
        <dbReference type="Proteomes" id="UP001156870"/>
    </source>
</evidence>
<protein>
    <submittedName>
        <fullName evidence="1">Uncharacterized protein</fullName>
    </submittedName>
</protein>
<dbReference type="Proteomes" id="UP001156870">
    <property type="component" value="Unassembled WGS sequence"/>
</dbReference>
<gene>
    <name evidence="1" type="ORF">GCM10007877_34410</name>
</gene>
<dbReference type="AlphaFoldDB" id="A0AA37TAB5"/>
<name>A0AA37TAB5_9GAMM</name>